<evidence type="ECO:0000256" key="1">
    <source>
        <dbReference type="ARBA" id="ARBA00009225"/>
    </source>
</evidence>
<dbReference type="InterPro" id="IPR043129">
    <property type="entry name" value="ATPase_NBD"/>
</dbReference>
<reference evidence="9 10" key="1">
    <citation type="submission" date="2024-01" db="EMBL/GenBank/DDBJ databases">
        <authorList>
            <person name="Allen C."/>
            <person name="Tagirdzhanova G."/>
        </authorList>
    </citation>
    <scope>NUCLEOTIDE SEQUENCE [LARGE SCALE GENOMIC DNA]</scope>
    <source>
        <strain evidence="9 10">CBS 119000</strain>
    </source>
</reference>
<evidence type="ECO:0000256" key="2">
    <source>
        <dbReference type="ARBA" id="ARBA00022679"/>
    </source>
</evidence>
<name>A0ABP0D3I9_9PEZI</name>
<dbReference type="Pfam" id="PF03727">
    <property type="entry name" value="Hexokinase_2"/>
    <property type="match status" value="1"/>
</dbReference>
<evidence type="ECO:0000256" key="5">
    <source>
        <dbReference type="ARBA" id="ARBA00022840"/>
    </source>
</evidence>
<dbReference type="InterPro" id="IPR022673">
    <property type="entry name" value="Hexokinase_C"/>
</dbReference>
<evidence type="ECO:0000313" key="9">
    <source>
        <dbReference type="EMBL" id="CAK7262794.1"/>
    </source>
</evidence>
<accession>A0ABP0D3I9</accession>
<proteinExistence type="inferred from homology"/>
<comment type="caution">
    <text evidence="9">The sequence shown here is derived from an EMBL/GenBank/DDBJ whole genome shotgun (WGS) entry which is preliminary data.</text>
</comment>
<dbReference type="PRINTS" id="PR00475">
    <property type="entry name" value="HEXOKINASE"/>
</dbReference>
<gene>
    <name evidence="9" type="primary">NAG5</name>
    <name evidence="9" type="ORF">SEPCBS119000_000166</name>
</gene>
<dbReference type="SUPFAM" id="SSF53067">
    <property type="entry name" value="Actin-like ATPase domain"/>
    <property type="match status" value="2"/>
</dbReference>
<dbReference type="InterPro" id="IPR022672">
    <property type="entry name" value="Hexokinase_N"/>
</dbReference>
<dbReference type="Proteomes" id="UP001642502">
    <property type="component" value="Unassembled WGS sequence"/>
</dbReference>
<keyword evidence="2 6" id="KW-0808">Transferase</keyword>
<keyword evidence="3 6" id="KW-0547">Nucleotide-binding</keyword>
<dbReference type="Pfam" id="PF00349">
    <property type="entry name" value="Hexokinase_1"/>
    <property type="match status" value="1"/>
</dbReference>
<evidence type="ECO:0000256" key="6">
    <source>
        <dbReference type="RuleBase" id="RU362007"/>
    </source>
</evidence>
<keyword evidence="5 6" id="KW-0067">ATP-binding</keyword>
<dbReference type="EC" id="2.7.1.-" evidence="6"/>
<dbReference type="Gene3D" id="3.30.420.40">
    <property type="match status" value="1"/>
</dbReference>
<sequence>MLPSYIHQLPDGSELGRFLSLDVGGSTLRVALIELRGNSTAQGVESMEILRKDTYKITPELKSLEGMKFFDWIAVRILEVMSQDLGDVIQTACIGRGLRVKVAAVVNDSAAALLSAAYIQNATRFGLVLGTGVNIAIHLPVRAVGTAKFGARPATWFDEASHVIVNTELGMFGHGILPVTRWDALLNEQHLKPDFQPLEYMVSGCYLGEIARLALLEAVESAGLFGGDVPPSLLTPYALDTETLSVMETDKSSSLELATSVFHEKHPTGSGAPLSIADIRVVCTLASLIAQRSAAILGASVYALWALKVETERELIEANLVEAHTRNAQAELAILQSRTVVAFNGSVMEQYPHYREHCQAVIDSLATEKTSATTSTIDLVPAEESSLLGAVVALACLRAE</sequence>
<evidence type="ECO:0000259" key="8">
    <source>
        <dbReference type="Pfam" id="PF03727"/>
    </source>
</evidence>
<dbReference type="EMBL" id="CAWUON010000001">
    <property type="protein sequence ID" value="CAK7262794.1"/>
    <property type="molecule type" value="Genomic_DNA"/>
</dbReference>
<evidence type="ECO:0000313" key="10">
    <source>
        <dbReference type="Proteomes" id="UP001642502"/>
    </source>
</evidence>
<feature type="domain" description="Hexokinase N-terminal" evidence="7">
    <location>
        <begin position="1"/>
        <end position="83"/>
    </location>
</feature>
<dbReference type="InterPro" id="IPR001312">
    <property type="entry name" value="Hexokinase"/>
</dbReference>
<keyword evidence="4 6" id="KW-0418">Kinase</keyword>
<feature type="domain" description="Hexokinase C-terminal" evidence="8">
    <location>
        <begin position="125"/>
        <end position="395"/>
    </location>
</feature>
<dbReference type="PROSITE" id="PS51748">
    <property type="entry name" value="HEXOKINASE_2"/>
    <property type="match status" value="1"/>
</dbReference>
<keyword evidence="10" id="KW-1185">Reference proteome</keyword>
<protein>
    <recommendedName>
        <fullName evidence="6">Phosphotransferase</fullName>
        <ecNumber evidence="6">2.7.1.-</ecNumber>
    </recommendedName>
</protein>
<evidence type="ECO:0000259" key="7">
    <source>
        <dbReference type="Pfam" id="PF00349"/>
    </source>
</evidence>
<dbReference type="GO" id="GO:0004396">
    <property type="term" value="F:hexokinase activity"/>
    <property type="evidence" value="ECO:0007669"/>
    <property type="project" value="UniProtKB-EC"/>
</dbReference>
<dbReference type="PANTHER" id="PTHR19443:SF24">
    <property type="entry name" value="PHOSPHOTRANSFERASE"/>
    <property type="match status" value="1"/>
</dbReference>
<evidence type="ECO:0000256" key="3">
    <source>
        <dbReference type="ARBA" id="ARBA00022741"/>
    </source>
</evidence>
<comment type="similarity">
    <text evidence="1 6">Belongs to the hexokinase family.</text>
</comment>
<evidence type="ECO:0000256" key="4">
    <source>
        <dbReference type="ARBA" id="ARBA00022777"/>
    </source>
</evidence>
<dbReference type="Gene3D" id="3.40.367.20">
    <property type="match status" value="1"/>
</dbReference>
<keyword evidence="6" id="KW-0324">Glycolysis</keyword>
<dbReference type="PANTHER" id="PTHR19443">
    <property type="entry name" value="HEXOKINASE"/>
    <property type="match status" value="1"/>
</dbReference>
<organism evidence="9 10">
    <name type="scientific">Sporothrix epigloea</name>
    <dbReference type="NCBI Taxonomy" id="1892477"/>
    <lineage>
        <taxon>Eukaryota</taxon>
        <taxon>Fungi</taxon>
        <taxon>Dikarya</taxon>
        <taxon>Ascomycota</taxon>
        <taxon>Pezizomycotina</taxon>
        <taxon>Sordariomycetes</taxon>
        <taxon>Sordariomycetidae</taxon>
        <taxon>Ophiostomatales</taxon>
        <taxon>Ophiostomataceae</taxon>
        <taxon>Sporothrix</taxon>
    </lineage>
</organism>